<dbReference type="Proteomes" id="UP000185210">
    <property type="component" value="Unassembled WGS sequence"/>
</dbReference>
<reference evidence="1 2" key="1">
    <citation type="submission" date="2016-11" db="EMBL/GenBank/DDBJ databases">
        <authorList>
            <consortium name="Pathogen Informatics"/>
        </authorList>
    </citation>
    <scope>NUCLEOTIDE SEQUENCE [LARGE SCALE GENOMIC DNA]</scope>
    <source>
        <strain evidence="1 2">104</strain>
    </source>
</reference>
<accession>A0AB38D3V1</accession>
<evidence type="ECO:0000313" key="2">
    <source>
        <dbReference type="Proteomes" id="UP000185210"/>
    </source>
</evidence>
<proteinExistence type="predicted"/>
<dbReference type="AlphaFoldDB" id="A0AB38D3V1"/>
<name>A0AB38D3V1_9MYCO</name>
<organism evidence="1 2">
    <name type="scientific">Mycobacteroides abscessus subsp. abscessus</name>
    <dbReference type="NCBI Taxonomy" id="1185650"/>
    <lineage>
        <taxon>Bacteria</taxon>
        <taxon>Bacillati</taxon>
        <taxon>Actinomycetota</taxon>
        <taxon>Actinomycetes</taxon>
        <taxon>Mycobacteriales</taxon>
        <taxon>Mycobacteriaceae</taxon>
        <taxon>Mycobacteroides</taxon>
        <taxon>Mycobacteroides abscessus</taxon>
    </lineage>
</organism>
<gene>
    <name evidence="1" type="ORF">SAMEA2070301_03976</name>
</gene>
<evidence type="ECO:0000313" key="1">
    <source>
        <dbReference type="EMBL" id="SIB53308.1"/>
    </source>
</evidence>
<protein>
    <submittedName>
        <fullName evidence="1">Uncharacterized protein</fullName>
    </submittedName>
</protein>
<dbReference type="EMBL" id="FSHM01000006">
    <property type="protein sequence ID" value="SIB53308.1"/>
    <property type="molecule type" value="Genomic_DNA"/>
</dbReference>
<comment type="caution">
    <text evidence="1">The sequence shown here is derived from an EMBL/GenBank/DDBJ whole genome shotgun (WGS) entry which is preliminary data.</text>
</comment>
<sequence length="92" mass="10503">MNLQRPGCDLESRAQLRRLERRAGDLHQFLSELVRESPAAASRIGITDETVSWVNQLAGRAYWASTADLFQRGEDEFARRVIARAEELEEQS</sequence>